<feature type="non-terminal residue" evidence="2">
    <location>
        <position position="182"/>
    </location>
</feature>
<feature type="compositionally biased region" description="Low complexity" evidence="1">
    <location>
        <begin position="56"/>
        <end position="69"/>
    </location>
</feature>
<proteinExistence type="predicted"/>
<name>A0A059UJN3_9TOMB</name>
<accession>A0A059UJN3</accession>
<dbReference type="EMBL" id="KJ372735">
    <property type="protein sequence ID" value="AHZ65105.1"/>
    <property type="molecule type" value="Genomic_RNA"/>
</dbReference>
<evidence type="ECO:0000313" key="2">
    <source>
        <dbReference type="EMBL" id="AHZ65105.1"/>
    </source>
</evidence>
<feature type="region of interest" description="Disordered" evidence="1">
    <location>
        <begin position="1"/>
        <end position="122"/>
    </location>
</feature>
<evidence type="ECO:0000256" key="1">
    <source>
        <dbReference type="SAM" id="MobiDB-lite"/>
    </source>
</evidence>
<sequence>MADGYFMAGVSNVNASSKSRMQGRTNQSTLRRSHSQGARGNKPRHPHPSSSRAEACRNPAAAAQNPGPNRWSSKKSPLHPSHRRSYVPRQDRGCVHATRPRRRRRRGGNMGTRQHAPAPEQHWGACELSAERRATIDGLLSTLLDTALGQGWGNPEELVYSIRVLRCELCKWCKPVQPAHHV</sequence>
<dbReference type="Pfam" id="PF04817">
    <property type="entry name" value="Umbravirus_LDM"/>
    <property type="match status" value="1"/>
</dbReference>
<protein>
    <submittedName>
        <fullName evidence="2">Long distance movement protein</fullName>
    </submittedName>
</protein>
<reference evidence="2" key="1">
    <citation type="submission" date="2014-01" db="EMBL/GenBank/DDBJ databases">
        <title>A novel Umbravirus identified in Papaver somniferum and Tropaeolum majus from New Zealand.</title>
        <authorList>
            <person name="Tang J."/>
            <person name="Lebas B.S.M."/>
            <person name="Wei T."/>
            <person name="Ward L."/>
        </authorList>
    </citation>
    <scope>NUCLEOTIDE SEQUENCE</scope>
    <source>
        <strain evidence="2">Tropaeolum_NZ</strain>
    </source>
</reference>
<organism evidence="2">
    <name type="scientific">Opium poppy mosaic virus</name>
    <dbReference type="NCBI Taxonomy" id="473784"/>
    <lineage>
        <taxon>Viruses</taxon>
        <taxon>Riboviria</taxon>
        <taxon>Orthornavirae</taxon>
        <taxon>Kitrinoviricota</taxon>
        <taxon>Tolucaviricetes</taxon>
        <taxon>Tolivirales</taxon>
        <taxon>Tombusviridae</taxon>
        <taxon>Calvusvirinae</taxon>
        <taxon>Umbravirus</taxon>
        <taxon>Umbravirus papaveri</taxon>
    </lineage>
</organism>
<feature type="compositionally biased region" description="Polar residues" evidence="1">
    <location>
        <begin position="11"/>
        <end position="38"/>
    </location>
</feature>
<feature type="compositionally biased region" description="Basic residues" evidence="1">
    <location>
        <begin position="98"/>
        <end position="107"/>
    </location>
</feature>
<dbReference type="InterPro" id="IPR006902">
    <property type="entry name" value="Umbravirus_LDM"/>
</dbReference>
<feature type="compositionally biased region" description="Basic residues" evidence="1">
    <location>
        <begin position="72"/>
        <end position="86"/>
    </location>
</feature>